<dbReference type="OrthoDB" id="6026353at2"/>
<evidence type="ECO:0000313" key="2">
    <source>
        <dbReference type="Proteomes" id="UP000256829"/>
    </source>
</evidence>
<accession>A0A3D8VBQ5</accession>
<dbReference type="Proteomes" id="UP000256829">
    <property type="component" value="Unassembled WGS sequence"/>
</dbReference>
<name>A0A3D8VBQ5_9GAMM</name>
<evidence type="ECO:0000313" key="1">
    <source>
        <dbReference type="EMBL" id="RDY66880.1"/>
    </source>
</evidence>
<sequence>MNAFFAIPTRPNAPSANVVPLPVRHIHRERDFGVGYGNSSGYATTRRYAQDWMQPRFRCA</sequence>
<dbReference type="AlphaFoldDB" id="A0A3D8VBQ5"/>
<protein>
    <submittedName>
        <fullName evidence="1">Uncharacterized protein</fullName>
    </submittedName>
</protein>
<keyword evidence="2" id="KW-1185">Reference proteome</keyword>
<reference evidence="1 2" key="1">
    <citation type="submission" date="2018-08" db="EMBL/GenBank/DDBJ databases">
        <title>Lysobacter soli KCTC 22011, whole genome shotgun sequence.</title>
        <authorList>
            <person name="Zhang X."/>
            <person name="Feng G."/>
            <person name="Zhu H."/>
        </authorList>
    </citation>
    <scope>NUCLEOTIDE SEQUENCE [LARGE SCALE GENOMIC DNA]</scope>
    <source>
        <strain evidence="1 2">KCTC 22011</strain>
    </source>
</reference>
<gene>
    <name evidence="1" type="ORF">DX912_12285</name>
</gene>
<dbReference type="RefSeq" id="WP_115842801.1">
    <property type="nucleotide sequence ID" value="NZ_CP046603.1"/>
</dbReference>
<proteinExistence type="predicted"/>
<dbReference type="EMBL" id="QTJR01000007">
    <property type="protein sequence ID" value="RDY66880.1"/>
    <property type="molecule type" value="Genomic_DNA"/>
</dbReference>
<organism evidence="1 2">
    <name type="scientific">Lysobacter soli</name>
    <dbReference type="NCBI Taxonomy" id="453783"/>
    <lineage>
        <taxon>Bacteria</taxon>
        <taxon>Pseudomonadati</taxon>
        <taxon>Pseudomonadota</taxon>
        <taxon>Gammaproteobacteria</taxon>
        <taxon>Lysobacterales</taxon>
        <taxon>Lysobacteraceae</taxon>
        <taxon>Lysobacter</taxon>
    </lineage>
</organism>
<comment type="caution">
    <text evidence="1">The sequence shown here is derived from an EMBL/GenBank/DDBJ whole genome shotgun (WGS) entry which is preliminary data.</text>
</comment>